<gene>
    <name evidence="2" type="ORF">SDC9_21376</name>
</gene>
<comment type="caution">
    <text evidence="2">The sequence shown here is derived from an EMBL/GenBank/DDBJ whole genome shotgun (WGS) entry which is preliminary data.</text>
</comment>
<accession>A0A644U9R1</accession>
<feature type="compositionally biased region" description="Basic and acidic residues" evidence="1">
    <location>
        <begin position="126"/>
        <end position="138"/>
    </location>
</feature>
<organism evidence="2">
    <name type="scientific">bioreactor metagenome</name>
    <dbReference type="NCBI Taxonomy" id="1076179"/>
    <lineage>
        <taxon>unclassified sequences</taxon>
        <taxon>metagenomes</taxon>
        <taxon>ecological metagenomes</taxon>
    </lineage>
</organism>
<reference evidence="2" key="1">
    <citation type="submission" date="2019-08" db="EMBL/GenBank/DDBJ databases">
        <authorList>
            <person name="Kucharzyk K."/>
            <person name="Murdoch R.W."/>
            <person name="Higgins S."/>
            <person name="Loffler F."/>
        </authorList>
    </citation>
    <scope>NUCLEOTIDE SEQUENCE</scope>
</reference>
<feature type="compositionally biased region" description="Basic and acidic residues" evidence="1">
    <location>
        <begin position="103"/>
        <end position="119"/>
    </location>
</feature>
<name>A0A644U9R1_9ZZZZ</name>
<dbReference type="AlphaFoldDB" id="A0A644U9R1"/>
<protein>
    <submittedName>
        <fullName evidence="2">Uncharacterized protein</fullName>
    </submittedName>
</protein>
<proteinExistence type="predicted"/>
<dbReference type="EMBL" id="VSSQ01000089">
    <property type="protein sequence ID" value="MPL75552.1"/>
    <property type="molecule type" value="Genomic_DNA"/>
</dbReference>
<evidence type="ECO:0000256" key="1">
    <source>
        <dbReference type="SAM" id="MobiDB-lite"/>
    </source>
</evidence>
<feature type="region of interest" description="Disordered" evidence="1">
    <location>
        <begin position="91"/>
        <end position="138"/>
    </location>
</feature>
<evidence type="ECO:0000313" key="2">
    <source>
        <dbReference type="EMBL" id="MPL75552.1"/>
    </source>
</evidence>
<sequence>MHHAHTTPCPTLGTDPCSMASRAYIGPLCHRSRHLLPDFRQSAKKPRLFGAARHGGAGRRAMIGGHVSRKRENSRRRGLSEALFEVQPRVAGGHHPVGPVEAQMRDRSPAGLGEERADRASPGLDRGADGGRALDRKPHEPLAQLGLVLHPRRDFLPDVAALAEVDAMQPLEARLEDIGLGCQLDPGLGDQMRDPDRVPVTAVIPRRLAVKPPAKRRIARVGDGPLGGGAGAAIDPERRGRDRHVGAQLVHRKPLHRRLGNAGVDVEKDRLAARHQQEVGEILALRRQQGGIDRAVLQPPHVVADEALQEMLAVRAGDLVDPSFGHGLLLRHSTSCIRHRPA</sequence>